<dbReference type="InterPro" id="IPR006703">
    <property type="entry name" value="G_AIG1"/>
</dbReference>
<evidence type="ECO:0000256" key="2">
    <source>
        <dbReference type="ARBA" id="ARBA00022741"/>
    </source>
</evidence>
<feature type="coiled-coil region" evidence="4">
    <location>
        <begin position="304"/>
        <end position="344"/>
    </location>
</feature>
<sequence length="425" mass="48685">MNISIKVIHFTCHISDEIRVVLIGKTGSGKSLFGNNLLQKESFRHGGFLYSVTKQCQLSQRRLDDTTTLSVVDTPGVFDTKVPRGQINKEIAESIVVATPGPHVYIFVIAVERYTPEQTDTVANLLELFGEEVVKHAIVVFTRKNEMSASASQTEFIRGSPDSLQNLLQRCENRYAFIDNKASKKELQEDLDVILDLIYKTIGENKGDFYTNYMYKKVNELLEARGMEIETEKEDTEKQLLEKQGRILEDLMKVNREEMERNQPLNDFRDFSDKHQENCRTTKKLKKCKRTLTLKMKAEDRQLITRANERKKDEEELLQCDEQMSRLEEDDKKLESKLEKRKEQLIGASADPCLAQAVLKLVEVNEKFVENDRKNPNREAKKEVLTDEEILTAVGRVVMGLGLNAGSAACSIGSGIWERLKKRWS</sequence>
<keyword evidence="7" id="KW-1185">Reference proteome</keyword>
<keyword evidence="4" id="KW-0175">Coiled coil</keyword>
<dbReference type="PROSITE" id="PS51720">
    <property type="entry name" value="G_AIG1"/>
    <property type="match status" value="1"/>
</dbReference>
<dbReference type="SUPFAM" id="SSF52540">
    <property type="entry name" value="P-loop containing nucleoside triphosphate hydrolases"/>
    <property type="match status" value="1"/>
</dbReference>
<comment type="similarity">
    <text evidence="1">Belongs to the TRAFAC class TrmE-Era-EngA-EngB-Septin-like GTPase superfamily. AIG1/Toc34/Toc159-like paraseptin GTPase family. IAN subfamily.</text>
</comment>
<accession>A0AAN8KDM3</accession>
<dbReference type="FunFam" id="3.40.50.300:FF:000366">
    <property type="entry name" value="GTPase, IMAP family member 2"/>
    <property type="match status" value="1"/>
</dbReference>
<dbReference type="Pfam" id="PF04548">
    <property type="entry name" value="AIG1"/>
    <property type="match status" value="1"/>
</dbReference>
<comment type="caution">
    <text evidence="6">The sequence shown here is derived from an EMBL/GenBank/DDBJ whole genome shotgun (WGS) entry which is preliminary data.</text>
</comment>
<proteinExistence type="inferred from homology"/>
<evidence type="ECO:0000259" key="5">
    <source>
        <dbReference type="PROSITE" id="PS51720"/>
    </source>
</evidence>
<dbReference type="InterPro" id="IPR027417">
    <property type="entry name" value="P-loop_NTPase"/>
</dbReference>
<evidence type="ECO:0000313" key="7">
    <source>
        <dbReference type="Proteomes" id="UP001347796"/>
    </source>
</evidence>
<protein>
    <recommendedName>
        <fullName evidence="5">AIG1-type G domain-containing protein</fullName>
    </recommendedName>
</protein>
<dbReference type="Proteomes" id="UP001347796">
    <property type="component" value="Unassembled WGS sequence"/>
</dbReference>
<dbReference type="PANTHER" id="PTHR10903:SF184">
    <property type="entry name" value="GTP-BINDING PROTEIN A"/>
    <property type="match status" value="1"/>
</dbReference>
<feature type="domain" description="AIG1-type G" evidence="5">
    <location>
        <begin position="15"/>
        <end position="219"/>
    </location>
</feature>
<keyword evidence="2" id="KW-0547">Nucleotide-binding</keyword>
<dbReference type="PANTHER" id="PTHR10903">
    <property type="entry name" value="GTPASE, IMAP FAMILY MEMBER-RELATED"/>
    <property type="match status" value="1"/>
</dbReference>
<dbReference type="InterPro" id="IPR045058">
    <property type="entry name" value="GIMA/IAN/Toc"/>
</dbReference>
<dbReference type="EMBL" id="JAZGQO010000001">
    <property type="protein sequence ID" value="KAK6194436.1"/>
    <property type="molecule type" value="Genomic_DNA"/>
</dbReference>
<organism evidence="6 7">
    <name type="scientific">Patella caerulea</name>
    <name type="common">Rayed Mediterranean limpet</name>
    <dbReference type="NCBI Taxonomy" id="87958"/>
    <lineage>
        <taxon>Eukaryota</taxon>
        <taxon>Metazoa</taxon>
        <taxon>Spiralia</taxon>
        <taxon>Lophotrochozoa</taxon>
        <taxon>Mollusca</taxon>
        <taxon>Gastropoda</taxon>
        <taxon>Patellogastropoda</taxon>
        <taxon>Patelloidea</taxon>
        <taxon>Patellidae</taxon>
        <taxon>Patella</taxon>
    </lineage>
</organism>
<dbReference type="Gene3D" id="3.40.50.300">
    <property type="entry name" value="P-loop containing nucleotide triphosphate hydrolases"/>
    <property type="match status" value="1"/>
</dbReference>
<reference evidence="6 7" key="1">
    <citation type="submission" date="2024-01" db="EMBL/GenBank/DDBJ databases">
        <title>The genome of the rayed Mediterranean limpet Patella caerulea (Linnaeus, 1758).</title>
        <authorList>
            <person name="Anh-Thu Weber A."/>
            <person name="Halstead-Nussloch G."/>
        </authorList>
    </citation>
    <scope>NUCLEOTIDE SEQUENCE [LARGE SCALE GENOMIC DNA]</scope>
    <source>
        <strain evidence="6">AATW-2023a</strain>
        <tissue evidence="6">Whole specimen</tissue>
    </source>
</reference>
<evidence type="ECO:0000313" key="6">
    <source>
        <dbReference type="EMBL" id="KAK6194436.1"/>
    </source>
</evidence>
<name>A0AAN8KDM3_PATCE</name>
<evidence type="ECO:0000256" key="1">
    <source>
        <dbReference type="ARBA" id="ARBA00008535"/>
    </source>
</evidence>
<dbReference type="AlphaFoldDB" id="A0AAN8KDM3"/>
<gene>
    <name evidence="6" type="ORF">SNE40_000070</name>
</gene>
<dbReference type="GO" id="GO:0005525">
    <property type="term" value="F:GTP binding"/>
    <property type="evidence" value="ECO:0007669"/>
    <property type="project" value="UniProtKB-KW"/>
</dbReference>
<evidence type="ECO:0000256" key="4">
    <source>
        <dbReference type="SAM" id="Coils"/>
    </source>
</evidence>
<keyword evidence="3" id="KW-0342">GTP-binding</keyword>
<evidence type="ECO:0000256" key="3">
    <source>
        <dbReference type="ARBA" id="ARBA00023134"/>
    </source>
</evidence>